<dbReference type="Gramene" id="QL02p072536:mrna">
    <property type="protein sequence ID" value="QL02p072536:mrna"/>
    <property type="gene ID" value="QL02p072536"/>
</dbReference>
<evidence type="ECO:0000259" key="4">
    <source>
        <dbReference type="Pfam" id="PF13193"/>
    </source>
</evidence>
<accession>A0A7N2KYB7</accession>
<dbReference type="SUPFAM" id="SSF56801">
    <property type="entry name" value="Acetyl-CoA synthetase-like"/>
    <property type="match status" value="1"/>
</dbReference>
<dbReference type="Gene3D" id="3.40.50.12780">
    <property type="entry name" value="N-terminal domain of ligase-like"/>
    <property type="match status" value="1"/>
</dbReference>
<dbReference type="InterPro" id="IPR045851">
    <property type="entry name" value="AMP-bd_C_sf"/>
</dbReference>
<feature type="domain" description="AMP-binding enzyme C-terminal" evidence="4">
    <location>
        <begin position="315"/>
        <end position="390"/>
    </location>
</feature>
<protein>
    <submittedName>
        <fullName evidence="5">Uncharacterized protein</fullName>
    </submittedName>
</protein>
<dbReference type="InterPro" id="IPR025110">
    <property type="entry name" value="AMP-bd_C"/>
</dbReference>
<dbReference type="FunFam" id="3.30.300.30:FF:000007">
    <property type="entry name" value="4-coumarate--CoA ligase 2"/>
    <property type="match status" value="1"/>
</dbReference>
<keyword evidence="6" id="KW-1185">Reference proteome</keyword>
<evidence type="ECO:0000256" key="1">
    <source>
        <dbReference type="ARBA" id="ARBA00006432"/>
    </source>
</evidence>
<comment type="similarity">
    <text evidence="1">Belongs to the ATP-dependent AMP-binding enzyme family.</text>
</comment>
<name>A0A7N2KYB7_QUELO</name>
<dbReference type="PANTHER" id="PTHR24096:SF160">
    <property type="entry name" value="4-COUMARATE--COA LIGASE-LIKE 9"/>
    <property type="match status" value="1"/>
</dbReference>
<dbReference type="InterPro" id="IPR042099">
    <property type="entry name" value="ANL_N_sf"/>
</dbReference>
<evidence type="ECO:0000259" key="3">
    <source>
        <dbReference type="Pfam" id="PF00501"/>
    </source>
</evidence>
<feature type="domain" description="AMP-dependent synthetase/ligase" evidence="3">
    <location>
        <begin position="122"/>
        <end position="263"/>
    </location>
</feature>
<dbReference type="Pfam" id="PF13193">
    <property type="entry name" value="AMP-binding_C"/>
    <property type="match status" value="1"/>
</dbReference>
<dbReference type="EnsemblPlants" id="QL02p072536:mrna">
    <property type="protein sequence ID" value="QL02p072536:mrna"/>
    <property type="gene ID" value="QL02p072536"/>
</dbReference>
<dbReference type="Gene3D" id="3.30.300.30">
    <property type="match status" value="1"/>
</dbReference>
<keyword evidence="2" id="KW-0436">Ligase</keyword>
<dbReference type="InterPro" id="IPR000873">
    <property type="entry name" value="AMP-dep_synth/lig_dom"/>
</dbReference>
<dbReference type="AlphaFoldDB" id="A0A7N2KYB7"/>
<proteinExistence type="inferred from homology"/>
<dbReference type="Proteomes" id="UP000594261">
    <property type="component" value="Chromosome 2"/>
</dbReference>
<evidence type="ECO:0000313" key="5">
    <source>
        <dbReference type="EnsemblPlants" id="QL02p072536:mrna"/>
    </source>
</evidence>
<organism evidence="5 6">
    <name type="scientific">Quercus lobata</name>
    <name type="common">Valley oak</name>
    <dbReference type="NCBI Taxonomy" id="97700"/>
    <lineage>
        <taxon>Eukaryota</taxon>
        <taxon>Viridiplantae</taxon>
        <taxon>Streptophyta</taxon>
        <taxon>Embryophyta</taxon>
        <taxon>Tracheophyta</taxon>
        <taxon>Spermatophyta</taxon>
        <taxon>Magnoliopsida</taxon>
        <taxon>eudicotyledons</taxon>
        <taxon>Gunneridae</taxon>
        <taxon>Pentapetalae</taxon>
        <taxon>rosids</taxon>
        <taxon>fabids</taxon>
        <taxon>Fagales</taxon>
        <taxon>Fagaceae</taxon>
        <taxon>Quercus</taxon>
    </lineage>
</organism>
<evidence type="ECO:0000313" key="6">
    <source>
        <dbReference type="Proteomes" id="UP000594261"/>
    </source>
</evidence>
<dbReference type="Pfam" id="PF00501">
    <property type="entry name" value="AMP-binding"/>
    <property type="match status" value="1"/>
</dbReference>
<reference evidence="5" key="2">
    <citation type="submission" date="2021-01" db="UniProtKB">
        <authorList>
            <consortium name="EnsemblPlants"/>
        </authorList>
    </citation>
    <scope>IDENTIFICATION</scope>
</reference>
<sequence>MQPSDRICHVIKRSQTFKHFSPFQNHCPRLARVRLNDDESGSNDRPRRSEPVRFGGDIVLVGDHRESQRSDADSPEPDGDCVRCLRAPDGEEVACGVALYGAVFSRVRFSYSLKSVALNEGVVLMERFDLRKMMRAVEEFRVTHVAMAPPVVVAIAKTDVTDDYDLSSLEGVACGGAPIAKDVVSAFMAKFPRVVFVQGYGLTESTGSAWRTVGQEESVHWGSTGRLSEGFEAKIVDPDTGHALPPCKQGELWIRGPTIMKGYISDPEATSATLVAEGWLRTGDLCYIDEEGFLFVVDRLKELIKYKGYQVAPAELEHLLQSHPEIVDAAVIPYPDEEAGQVPIAFVVRQPQSSLGEAEIIDFVAKQVSPYKKIRRVTFVNSLPKSATGKLLRKDLRKIVTVNSSSRL</sequence>
<reference evidence="6" key="1">
    <citation type="journal article" date="2016" name="G3 (Bethesda)">
        <title>First Draft Assembly and Annotation of the Genome of a California Endemic Oak Quercus lobata Nee (Fagaceae).</title>
        <authorList>
            <person name="Sork V.L."/>
            <person name="Fitz-Gibbon S.T."/>
            <person name="Puiu D."/>
            <person name="Crepeau M."/>
            <person name="Gugger P.F."/>
            <person name="Sherman R."/>
            <person name="Stevens K."/>
            <person name="Langley C.H."/>
            <person name="Pellegrini M."/>
            <person name="Salzberg S.L."/>
        </authorList>
    </citation>
    <scope>NUCLEOTIDE SEQUENCE [LARGE SCALE GENOMIC DNA]</scope>
    <source>
        <strain evidence="6">cv. SW786</strain>
    </source>
</reference>
<dbReference type="OMA" id="IQFINNM"/>
<dbReference type="InParanoid" id="A0A7N2KYB7"/>
<dbReference type="PANTHER" id="PTHR24096">
    <property type="entry name" value="LONG-CHAIN-FATTY-ACID--COA LIGASE"/>
    <property type="match status" value="1"/>
</dbReference>
<evidence type="ECO:0000256" key="2">
    <source>
        <dbReference type="ARBA" id="ARBA00022598"/>
    </source>
</evidence>
<dbReference type="GO" id="GO:0016405">
    <property type="term" value="F:CoA-ligase activity"/>
    <property type="evidence" value="ECO:0007669"/>
    <property type="project" value="TreeGrafter"/>
</dbReference>